<dbReference type="SUPFAM" id="SSF53335">
    <property type="entry name" value="S-adenosyl-L-methionine-dependent methyltransferases"/>
    <property type="match status" value="1"/>
</dbReference>
<name>A0A0M0JA35_9EUKA</name>
<evidence type="ECO:0000259" key="5">
    <source>
        <dbReference type="Pfam" id="PF05175"/>
    </source>
</evidence>
<accession>A0A0M0JA35</accession>
<dbReference type="GO" id="GO:0035657">
    <property type="term" value="C:eRF1 methyltransferase complex"/>
    <property type="evidence" value="ECO:0007669"/>
    <property type="project" value="TreeGrafter"/>
</dbReference>
<dbReference type="InterPro" id="IPR002052">
    <property type="entry name" value="DNA_methylase_N6_adenine_CS"/>
</dbReference>
<dbReference type="InterPro" id="IPR007848">
    <property type="entry name" value="Small_mtfrase_dom"/>
</dbReference>
<keyword evidence="2 6" id="KW-0489">Methyltransferase</keyword>
<evidence type="ECO:0000313" key="7">
    <source>
        <dbReference type="Proteomes" id="UP000037460"/>
    </source>
</evidence>
<dbReference type="GO" id="GO:0032259">
    <property type="term" value="P:methylation"/>
    <property type="evidence" value="ECO:0007669"/>
    <property type="project" value="UniProtKB-KW"/>
</dbReference>
<dbReference type="AlphaFoldDB" id="A0A0M0JA35"/>
<evidence type="ECO:0000256" key="3">
    <source>
        <dbReference type="ARBA" id="ARBA00022679"/>
    </source>
</evidence>
<feature type="domain" description="Methyltransferase small" evidence="5">
    <location>
        <begin position="35"/>
        <end position="124"/>
    </location>
</feature>
<dbReference type="Proteomes" id="UP000037460">
    <property type="component" value="Unassembled WGS sequence"/>
</dbReference>
<protein>
    <submittedName>
        <fullName evidence="6">Methyltransferase small</fullName>
    </submittedName>
</protein>
<keyword evidence="3 6" id="KW-0808">Transferase</keyword>
<dbReference type="OrthoDB" id="447173at2759"/>
<keyword evidence="4" id="KW-0949">S-adenosyl-L-methionine</keyword>
<reference evidence="7" key="1">
    <citation type="journal article" date="2015" name="PLoS Genet.">
        <title>Genome Sequence and Transcriptome Analyses of Chrysochromulina tobin: Metabolic Tools for Enhanced Algal Fitness in the Prominent Order Prymnesiales (Haptophyceae).</title>
        <authorList>
            <person name="Hovde B.T."/>
            <person name="Deodato C.R."/>
            <person name="Hunsperger H.M."/>
            <person name="Ryken S.A."/>
            <person name="Yost W."/>
            <person name="Jha R.K."/>
            <person name="Patterson J."/>
            <person name="Monnat R.J. Jr."/>
            <person name="Barlow S.B."/>
            <person name="Starkenburg S.R."/>
            <person name="Cattolico R.A."/>
        </authorList>
    </citation>
    <scope>NUCLEOTIDE SEQUENCE</scope>
    <source>
        <strain evidence="7">CCMP291</strain>
    </source>
</reference>
<dbReference type="PROSITE" id="PS00092">
    <property type="entry name" value="N6_MTASE"/>
    <property type="match status" value="1"/>
</dbReference>
<evidence type="ECO:0000313" key="6">
    <source>
        <dbReference type="EMBL" id="KOO23073.1"/>
    </source>
</evidence>
<dbReference type="InterPro" id="IPR029063">
    <property type="entry name" value="SAM-dependent_MTases_sf"/>
</dbReference>
<dbReference type="EMBL" id="JWZX01003222">
    <property type="protein sequence ID" value="KOO23073.1"/>
    <property type="molecule type" value="Genomic_DNA"/>
</dbReference>
<dbReference type="GO" id="GO:0008276">
    <property type="term" value="F:protein methyltransferase activity"/>
    <property type="evidence" value="ECO:0007669"/>
    <property type="project" value="TreeGrafter"/>
</dbReference>
<proteinExistence type="inferred from homology"/>
<dbReference type="GO" id="GO:0003676">
    <property type="term" value="F:nucleic acid binding"/>
    <property type="evidence" value="ECO:0007669"/>
    <property type="project" value="InterPro"/>
</dbReference>
<comment type="caution">
    <text evidence="6">The sequence shown here is derived from an EMBL/GenBank/DDBJ whole genome shotgun (WGS) entry which is preliminary data.</text>
</comment>
<organism evidence="6 7">
    <name type="scientific">Chrysochromulina tobinii</name>
    <dbReference type="NCBI Taxonomy" id="1460289"/>
    <lineage>
        <taxon>Eukaryota</taxon>
        <taxon>Haptista</taxon>
        <taxon>Haptophyta</taxon>
        <taxon>Prymnesiophyceae</taxon>
        <taxon>Prymnesiales</taxon>
        <taxon>Chrysochromulinaceae</taxon>
        <taxon>Chrysochromulina</taxon>
    </lineage>
</organism>
<comment type="similarity">
    <text evidence="1">Belongs to the eukaryotic/archaeal PrmC-related family.</text>
</comment>
<keyword evidence="7" id="KW-1185">Reference proteome</keyword>
<evidence type="ECO:0000256" key="2">
    <source>
        <dbReference type="ARBA" id="ARBA00022603"/>
    </source>
</evidence>
<dbReference type="CDD" id="cd02440">
    <property type="entry name" value="AdoMet_MTases"/>
    <property type="match status" value="1"/>
</dbReference>
<dbReference type="Pfam" id="PF05175">
    <property type="entry name" value="MTS"/>
    <property type="match status" value="1"/>
</dbReference>
<dbReference type="PANTHER" id="PTHR45875">
    <property type="entry name" value="METHYLTRANSFERASE N6AMT1"/>
    <property type="match status" value="1"/>
</dbReference>
<dbReference type="GO" id="GO:0008757">
    <property type="term" value="F:S-adenosylmethionine-dependent methyltransferase activity"/>
    <property type="evidence" value="ECO:0007669"/>
    <property type="project" value="TreeGrafter"/>
</dbReference>
<gene>
    <name evidence="6" type="ORF">Ctob_008941</name>
</gene>
<sequence>MLATDWDLDGTDSSRDRRYAVMPIGLDSLQLALSLPPSLTGMRVLDVCSGSGIQALTAAAHGAADVLATDISARALRFVCFNTALNALDDVVRVAEGSCYQPARGEVFDVIVANPPFVAVPPTEVEAVRPALYVSGGADGADVVRELVCGAVAAREGAVSGILAPGGCLLLVAQLPEIDAAHVWLLGAIRAGEAQRSAQRSAVEIAIVYDPRHTQSAEQYAAARAADYGCSAKDWAASMRAAGARTMGFGVVIGVLVRPAAANATGLVPMS</sequence>
<evidence type="ECO:0000256" key="1">
    <source>
        <dbReference type="ARBA" id="ARBA00006149"/>
    </source>
</evidence>
<dbReference type="PANTHER" id="PTHR45875:SF1">
    <property type="entry name" value="METHYLTRANSFERASE N6AMT1"/>
    <property type="match status" value="1"/>
</dbReference>
<evidence type="ECO:0000256" key="4">
    <source>
        <dbReference type="ARBA" id="ARBA00022691"/>
    </source>
</evidence>
<dbReference type="Gene3D" id="3.40.50.150">
    <property type="entry name" value="Vaccinia Virus protein VP39"/>
    <property type="match status" value="1"/>
</dbReference>
<dbReference type="InterPro" id="IPR052190">
    <property type="entry name" value="Euk-Arch_PrmC-MTase"/>
</dbReference>